<comment type="caution">
    <text evidence="1">The sequence shown here is derived from an EMBL/GenBank/DDBJ whole genome shotgun (WGS) entry which is preliminary data.</text>
</comment>
<evidence type="ECO:0000313" key="1">
    <source>
        <dbReference type="EMBL" id="KAK6543699.1"/>
    </source>
</evidence>
<organism evidence="1 2">
    <name type="scientific">Orbilia ellipsospora</name>
    <dbReference type="NCBI Taxonomy" id="2528407"/>
    <lineage>
        <taxon>Eukaryota</taxon>
        <taxon>Fungi</taxon>
        <taxon>Dikarya</taxon>
        <taxon>Ascomycota</taxon>
        <taxon>Pezizomycotina</taxon>
        <taxon>Orbiliomycetes</taxon>
        <taxon>Orbiliales</taxon>
        <taxon>Orbiliaceae</taxon>
        <taxon>Orbilia</taxon>
    </lineage>
</organism>
<gene>
    <name evidence="1" type="ORF">TWF694_000434</name>
</gene>
<sequence length="118" mass="13084">MIGIEIYFICHIQSLFYTEPIYKIVTLKIRPVGYATRWLVTIKRSVALSIGETSFGATGTICTILVFENLSDFAVDGRRDPFADFTGAILNFAVLLLVSRIRILSGLNGNICSMGWMG</sequence>
<keyword evidence="2" id="KW-1185">Reference proteome</keyword>
<evidence type="ECO:0000313" key="2">
    <source>
        <dbReference type="Proteomes" id="UP001365542"/>
    </source>
</evidence>
<dbReference type="EMBL" id="JAVHJO010000001">
    <property type="protein sequence ID" value="KAK6543699.1"/>
    <property type="molecule type" value="Genomic_DNA"/>
</dbReference>
<protein>
    <submittedName>
        <fullName evidence="1">Uncharacterized protein</fullName>
    </submittedName>
</protein>
<dbReference type="Proteomes" id="UP001365542">
    <property type="component" value="Unassembled WGS sequence"/>
</dbReference>
<name>A0AAV9XNJ9_9PEZI</name>
<accession>A0AAV9XNJ9</accession>
<reference evidence="1 2" key="1">
    <citation type="submission" date="2019-10" db="EMBL/GenBank/DDBJ databases">
        <authorList>
            <person name="Palmer J.M."/>
        </authorList>
    </citation>
    <scope>NUCLEOTIDE SEQUENCE [LARGE SCALE GENOMIC DNA]</scope>
    <source>
        <strain evidence="1 2">TWF694</strain>
    </source>
</reference>
<dbReference type="AlphaFoldDB" id="A0AAV9XNJ9"/>
<proteinExistence type="predicted"/>